<dbReference type="PROSITE" id="PS01124">
    <property type="entry name" value="HTH_ARAC_FAMILY_2"/>
    <property type="match status" value="1"/>
</dbReference>
<dbReference type="Gene3D" id="1.10.10.60">
    <property type="entry name" value="Homeodomain-like"/>
    <property type="match status" value="2"/>
</dbReference>
<dbReference type="InterPro" id="IPR029441">
    <property type="entry name" value="Cass2"/>
</dbReference>
<proteinExistence type="predicted"/>
<evidence type="ECO:0000313" key="5">
    <source>
        <dbReference type="EMBL" id="MBN7773500.1"/>
    </source>
</evidence>
<evidence type="ECO:0000256" key="3">
    <source>
        <dbReference type="ARBA" id="ARBA00023163"/>
    </source>
</evidence>
<dbReference type="PANTHER" id="PTHR47504">
    <property type="entry name" value="RIGHT ORIGIN-BINDING PROTEIN"/>
    <property type="match status" value="1"/>
</dbReference>
<dbReference type="AlphaFoldDB" id="A0A939IGL6"/>
<keyword evidence="6" id="KW-1185">Reference proteome</keyword>
<dbReference type="RefSeq" id="WP_206582334.1">
    <property type="nucleotide sequence ID" value="NZ_JAFJZZ010000003.1"/>
</dbReference>
<evidence type="ECO:0000313" key="6">
    <source>
        <dbReference type="Proteomes" id="UP000664545"/>
    </source>
</evidence>
<protein>
    <submittedName>
        <fullName evidence="5">Helix-turn-helix domain-containing protein</fullName>
    </submittedName>
</protein>
<dbReference type="InterPro" id="IPR018060">
    <property type="entry name" value="HTH_AraC"/>
</dbReference>
<keyword evidence="2" id="KW-0238">DNA-binding</keyword>
<keyword evidence="3" id="KW-0804">Transcription</keyword>
<dbReference type="Pfam" id="PF14526">
    <property type="entry name" value="Cass2"/>
    <property type="match status" value="1"/>
</dbReference>
<comment type="caution">
    <text evidence="5">The sequence shown here is derived from an EMBL/GenBank/DDBJ whole genome shotgun (WGS) entry which is preliminary data.</text>
</comment>
<evidence type="ECO:0000259" key="4">
    <source>
        <dbReference type="PROSITE" id="PS01124"/>
    </source>
</evidence>
<dbReference type="GO" id="GO:0003700">
    <property type="term" value="F:DNA-binding transcription factor activity"/>
    <property type="evidence" value="ECO:0007669"/>
    <property type="project" value="InterPro"/>
</dbReference>
<dbReference type="InterPro" id="IPR011256">
    <property type="entry name" value="Reg_factor_effector_dom_sf"/>
</dbReference>
<dbReference type="InterPro" id="IPR009057">
    <property type="entry name" value="Homeodomain-like_sf"/>
</dbReference>
<accession>A0A939IGL6</accession>
<dbReference type="SMART" id="SM00342">
    <property type="entry name" value="HTH_ARAC"/>
    <property type="match status" value="1"/>
</dbReference>
<dbReference type="SUPFAM" id="SSF55136">
    <property type="entry name" value="Probable bacterial effector-binding domain"/>
    <property type="match status" value="1"/>
</dbReference>
<evidence type="ECO:0000256" key="1">
    <source>
        <dbReference type="ARBA" id="ARBA00023015"/>
    </source>
</evidence>
<dbReference type="Pfam" id="PF12833">
    <property type="entry name" value="HTH_18"/>
    <property type="match status" value="1"/>
</dbReference>
<evidence type="ECO:0000256" key="2">
    <source>
        <dbReference type="ARBA" id="ARBA00023125"/>
    </source>
</evidence>
<sequence>MIDSKEMIVACVNYIEKNIGDKISLDDISREIGISKYYMHRMFKSLTGESIIEYVQARKLSSSIQELVNSNMRMIDIAMDYGFDHEQSYIRAFKKRFGYTPFKVRSEQVSINITEKINASDILSVNNSITYRPFYVFRQKFYLAGSKHKIVSRSGDNTANFYGRQFFYDDKKRIEKTIDDKVYYGYTDWSGYKDGYIYYVPSVEVPDLSALPEGMTGITIPAHKYVVFRFVGFFRPDDIKGRQVGRLLVHLYRNWIIDSGFQSAAKFRFEYINTNLSNDNYCELDIYQPIREKDPSQMGR</sequence>
<dbReference type="GO" id="GO:0043565">
    <property type="term" value="F:sequence-specific DNA binding"/>
    <property type="evidence" value="ECO:0007669"/>
    <property type="project" value="InterPro"/>
</dbReference>
<dbReference type="EMBL" id="JAFJZZ010000003">
    <property type="protein sequence ID" value="MBN7773500.1"/>
    <property type="molecule type" value="Genomic_DNA"/>
</dbReference>
<organism evidence="5 6">
    <name type="scientific">Clostridium aminobutyricum</name>
    <dbReference type="NCBI Taxonomy" id="33953"/>
    <lineage>
        <taxon>Bacteria</taxon>
        <taxon>Bacillati</taxon>
        <taxon>Bacillota</taxon>
        <taxon>Clostridia</taxon>
        <taxon>Eubacteriales</taxon>
        <taxon>Clostridiaceae</taxon>
        <taxon>Clostridium</taxon>
    </lineage>
</organism>
<feature type="domain" description="HTH araC/xylS-type" evidence="4">
    <location>
        <begin position="9"/>
        <end position="107"/>
    </location>
</feature>
<dbReference type="PROSITE" id="PS00041">
    <property type="entry name" value="HTH_ARAC_FAMILY_1"/>
    <property type="match status" value="1"/>
</dbReference>
<dbReference type="Proteomes" id="UP000664545">
    <property type="component" value="Unassembled WGS sequence"/>
</dbReference>
<dbReference type="SMART" id="SM00871">
    <property type="entry name" value="AraC_E_bind"/>
    <property type="match status" value="1"/>
</dbReference>
<dbReference type="PANTHER" id="PTHR47504:SF5">
    <property type="entry name" value="RIGHT ORIGIN-BINDING PROTEIN"/>
    <property type="match status" value="1"/>
</dbReference>
<dbReference type="SUPFAM" id="SSF46689">
    <property type="entry name" value="Homeodomain-like"/>
    <property type="match status" value="2"/>
</dbReference>
<dbReference type="InterPro" id="IPR018062">
    <property type="entry name" value="HTH_AraC-typ_CS"/>
</dbReference>
<dbReference type="InterPro" id="IPR010499">
    <property type="entry name" value="AraC_E-bd"/>
</dbReference>
<reference evidence="5" key="1">
    <citation type="submission" date="2021-02" db="EMBL/GenBank/DDBJ databases">
        <title>Abyssanaerobacter marinus gen.nov., sp., nov, anaerobic bacterium isolated from the Onnuri vent field of Indian Ocean and suggestion of Mogibacteriaceae fam. nov., and proposal of reclassification of ambiguous this family's genus member.</title>
        <authorList>
            <person name="Kim Y.J."/>
            <person name="Yang J.-A."/>
        </authorList>
    </citation>
    <scope>NUCLEOTIDE SEQUENCE</scope>
    <source>
        <strain evidence="5">DSM 2634</strain>
    </source>
</reference>
<keyword evidence="1" id="KW-0805">Transcription regulation</keyword>
<name>A0A939IGL6_CLOAM</name>
<dbReference type="Gene3D" id="3.20.80.10">
    <property type="entry name" value="Regulatory factor, effector binding domain"/>
    <property type="match status" value="1"/>
</dbReference>
<gene>
    <name evidence="5" type="ORF">JYB65_09005</name>
</gene>
<dbReference type="InterPro" id="IPR050959">
    <property type="entry name" value="MarA-like"/>
</dbReference>